<protein>
    <submittedName>
        <fullName evidence="3">Universal stress protein</fullName>
    </submittedName>
</protein>
<dbReference type="Proteomes" id="UP000320513">
    <property type="component" value="Unassembled WGS sequence"/>
</dbReference>
<name>A0A557XRY4_9MYCO</name>
<evidence type="ECO:0000259" key="2">
    <source>
        <dbReference type="Pfam" id="PF00582"/>
    </source>
</evidence>
<sequence length="277" mass="29219">MDHPQPAQRIVVGIDGSDAAINAARWAVTEAVGRNMALRLVHAVPDRHADGDAVDDDLDVEYAETSLRAADAALQGLGEQVKVECDIAHGTPESVLLHESRRAAMVCVGSVGIGRIASKVLGSAADAVARHAQCPVAIIRCDRDAAEPGSAPESAPESGYVAVVVDDSPGNDAVLEHGFREARLRGAPVLAMGAWRWGLGEIPYRQLDHRLGPWVSRYPEVHVMPAAARRGAAEFLAHTQESVRLAVVGAADADKVARIVGPAGQRGRGRCSVLVVR</sequence>
<dbReference type="InterPro" id="IPR014729">
    <property type="entry name" value="Rossmann-like_a/b/a_fold"/>
</dbReference>
<evidence type="ECO:0000313" key="4">
    <source>
        <dbReference type="Proteomes" id="UP000320513"/>
    </source>
</evidence>
<evidence type="ECO:0000256" key="1">
    <source>
        <dbReference type="ARBA" id="ARBA00008791"/>
    </source>
</evidence>
<evidence type="ECO:0000313" key="3">
    <source>
        <dbReference type="EMBL" id="TVS88730.1"/>
    </source>
</evidence>
<dbReference type="PANTHER" id="PTHR46268">
    <property type="entry name" value="STRESS RESPONSE PROTEIN NHAX"/>
    <property type="match status" value="1"/>
</dbReference>
<dbReference type="InterPro" id="IPR006015">
    <property type="entry name" value="Universal_stress_UspA"/>
</dbReference>
<reference evidence="3 4" key="1">
    <citation type="submission" date="2019-07" db="EMBL/GenBank/DDBJ databases">
        <title>New Mycobacterium species.</title>
        <authorList>
            <person name="Tortoli E."/>
            <person name="Ghielmetti G."/>
            <person name="Friedel U."/>
            <person name="Trovato A."/>
        </authorList>
    </citation>
    <scope>NUCLEOTIDE SEQUENCE [LARGE SCALE GENOMIC DNA]</scope>
    <source>
        <strain evidence="3 4">16-83</strain>
    </source>
</reference>
<comment type="caution">
    <text evidence="3">The sequence shown here is derived from an EMBL/GenBank/DDBJ whole genome shotgun (WGS) entry which is preliminary data.</text>
</comment>
<gene>
    <name evidence="3" type="ORF">FPZ47_13465</name>
</gene>
<dbReference type="OrthoDB" id="4614783at2"/>
<dbReference type="InterPro" id="IPR006016">
    <property type="entry name" value="UspA"/>
</dbReference>
<feature type="domain" description="UspA" evidence="2">
    <location>
        <begin position="8"/>
        <end position="140"/>
    </location>
</feature>
<dbReference type="Pfam" id="PF00582">
    <property type="entry name" value="Usp"/>
    <property type="match status" value="1"/>
</dbReference>
<dbReference type="EMBL" id="VMQU01000049">
    <property type="protein sequence ID" value="TVS88730.1"/>
    <property type="molecule type" value="Genomic_DNA"/>
</dbReference>
<keyword evidence="4" id="KW-1185">Reference proteome</keyword>
<dbReference type="AlphaFoldDB" id="A0A557XRY4"/>
<proteinExistence type="inferred from homology"/>
<dbReference type="Gene3D" id="3.40.50.620">
    <property type="entry name" value="HUPs"/>
    <property type="match status" value="2"/>
</dbReference>
<dbReference type="SUPFAM" id="SSF52402">
    <property type="entry name" value="Adenine nucleotide alpha hydrolases-like"/>
    <property type="match status" value="2"/>
</dbReference>
<accession>A0A557XRY4</accession>
<dbReference type="PRINTS" id="PR01438">
    <property type="entry name" value="UNVRSLSTRESS"/>
</dbReference>
<dbReference type="PANTHER" id="PTHR46268:SF6">
    <property type="entry name" value="UNIVERSAL STRESS PROTEIN UP12"/>
    <property type="match status" value="1"/>
</dbReference>
<comment type="similarity">
    <text evidence="1">Belongs to the universal stress protein A family.</text>
</comment>
<organism evidence="3 4">
    <name type="scientific">Mycobacterium helveticum</name>
    <dbReference type="NCBI Taxonomy" id="2592811"/>
    <lineage>
        <taxon>Bacteria</taxon>
        <taxon>Bacillati</taxon>
        <taxon>Actinomycetota</taxon>
        <taxon>Actinomycetes</taxon>
        <taxon>Mycobacteriales</taxon>
        <taxon>Mycobacteriaceae</taxon>
        <taxon>Mycobacterium</taxon>
    </lineage>
</organism>